<protein>
    <submittedName>
        <fullName evidence="1">Uncharacterized protein</fullName>
    </submittedName>
</protein>
<name>G2Y9J2_BOTF4</name>
<sequence length="44" mass="5080">MPITNTSPRTEQLPSLHTDSISILYYTNGRRDSEIWRLDMPGES</sequence>
<reference evidence="2" key="1">
    <citation type="journal article" date="2011" name="PLoS Genet.">
        <title>Genomic analysis of the necrotrophic fungal pathogens Sclerotinia sclerotiorum and Botrytis cinerea.</title>
        <authorList>
            <person name="Amselem J."/>
            <person name="Cuomo C.A."/>
            <person name="van Kan J.A."/>
            <person name="Viaud M."/>
            <person name="Benito E.P."/>
            <person name="Couloux A."/>
            <person name="Coutinho P.M."/>
            <person name="de Vries R.P."/>
            <person name="Dyer P.S."/>
            <person name="Fillinger S."/>
            <person name="Fournier E."/>
            <person name="Gout L."/>
            <person name="Hahn M."/>
            <person name="Kohn L."/>
            <person name="Lapalu N."/>
            <person name="Plummer K.M."/>
            <person name="Pradier J.M."/>
            <person name="Quevillon E."/>
            <person name="Sharon A."/>
            <person name="Simon A."/>
            <person name="ten Have A."/>
            <person name="Tudzynski B."/>
            <person name="Tudzynski P."/>
            <person name="Wincker P."/>
            <person name="Andrew M."/>
            <person name="Anthouard V."/>
            <person name="Beever R.E."/>
            <person name="Beffa R."/>
            <person name="Benoit I."/>
            <person name="Bouzid O."/>
            <person name="Brault B."/>
            <person name="Chen Z."/>
            <person name="Choquer M."/>
            <person name="Collemare J."/>
            <person name="Cotton P."/>
            <person name="Danchin E.G."/>
            <person name="Da Silva C."/>
            <person name="Gautier A."/>
            <person name="Giraud C."/>
            <person name="Giraud T."/>
            <person name="Gonzalez C."/>
            <person name="Grossetete S."/>
            <person name="Guldener U."/>
            <person name="Henrissat B."/>
            <person name="Howlett B.J."/>
            <person name="Kodira C."/>
            <person name="Kretschmer M."/>
            <person name="Lappartient A."/>
            <person name="Leroch M."/>
            <person name="Levis C."/>
            <person name="Mauceli E."/>
            <person name="Neuveglise C."/>
            <person name="Oeser B."/>
            <person name="Pearson M."/>
            <person name="Poulain J."/>
            <person name="Poussereau N."/>
            <person name="Quesneville H."/>
            <person name="Rascle C."/>
            <person name="Schumacher J."/>
            <person name="Segurens B."/>
            <person name="Sexton A."/>
            <person name="Silva E."/>
            <person name="Sirven C."/>
            <person name="Soanes D.M."/>
            <person name="Talbot N.J."/>
            <person name="Templeton M."/>
            <person name="Yandava C."/>
            <person name="Yarden O."/>
            <person name="Zeng Q."/>
            <person name="Rollins J.A."/>
            <person name="Lebrun M.H."/>
            <person name="Dickman M."/>
        </authorList>
    </citation>
    <scope>NUCLEOTIDE SEQUENCE [LARGE SCALE GENOMIC DNA]</scope>
    <source>
        <strain evidence="2">T4</strain>
    </source>
</reference>
<dbReference type="InParanoid" id="G2Y9J2"/>
<accession>G2Y9J2</accession>
<gene>
    <name evidence="1" type="ORF">BofuT4_uP031440.1</name>
</gene>
<evidence type="ECO:0000313" key="2">
    <source>
        <dbReference type="Proteomes" id="UP000008177"/>
    </source>
</evidence>
<evidence type="ECO:0000313" key="1">
    <source>
        <dbReference type="EMBL" id="CCD49268.1"/>
    </source>
</evidence>
<dbReference type="Proteomes" id="UP000008177">
    <property type="component" value="Unplaced contigs"/>
</dbReference>
<dbReference type="AlphaFoldDB" id="G2Y9J2"/>
<organism evidence="1 2">
    <name type="scientific">Botryotinia fuckeliana (strain T4)</name>
    <name type="common">Noble rot fungus</name>
    <name type="synonym">Botrytis cinerea</name>
    <dbReference type="NCBI Taxonomy" id="999810"/>
    <lineage>
        <taxon>Eukaryota</taxon>
        <taxon>Fungi</taxon>
        <taxon>Dikarya</taxon>
        <taxon>Ascomycota</taxon>
        <taxon>Pezizomycotina</taxon>
        <taxon>Leotiomycetes</taxon>
        <taxon>Helotiales</taxon>
        <taxon>Sclerotiniaceae</taxon>
        <taxon>Botrytis</taxon>
    </lineage>
</organism>
<dbReference type="HOGENOM" id="CLU_3224467_0_0_1"/>
<dbReference type="EMBL" id="FQ790300">
    <property type="protein sequence ID" value="CCD49268.1"/>
    <property type="molecule type" value="Genomic_DNA"/>
</dbReference>
<proteinExistence type="predicted"/>